<comment type="caution">
    <text evidence="1">The sequence shown here is derived from an EMBL/GenBank/DDBJ whole genome shotgun (WGS) entry which is preliminary data.</text>
</comment>
<name>A0A9P0YUB3_CUSEU</name>
<accession>A0A9P0YUB3</accession>
<evidence type="ECO:0000313" key="2">
    <source>
        <dbReference type="Proteomes" id="UP001152484"/>
    </source>
</evidence>
<gene>
    <name evidence="1" type="ORF">CEURO_LOCUS5657</name>
</gene>
<dbReference type="AlphaFoldDB" id="A0A9P0YUB3"/>
<sequence length="127" mass="14117">MYLIGSGLAPLSSVLFLHACISKRYASSKGFWSSPPLGFVLLLFLIKPDKCSPAFAALILVVYLPGLKKIKVYFIRKYTFPQKHILEKTSLKFSPQSVLSSGKILHADKLFVTRSNMQVSKVIGLNL</sequence>
<dbReference type="EMBL" id="CAMAPE010000010">
    <property type="protein sequence ID" value="CAH9075975.1"/>
    <property type="molecule type" value="Genomic_DNA"/>
</dbReference>
<evidence type="ECO:0000313" key="1">
    <source>
        <dbReference type="EMBL" id="CAH9075975.1"/>
    </source>
</evidence>
<protein>
    <submittedName>
        <fullName evidence="1">Uncharacterized protein</fullName>
    </submittedName>
</protein>
<organism evidence="1 2">
    <name type="scientific">Cuscuta europaea</name>
    <name type="common">European dodder</name>
    <dbReference type="NCBI Taxonomy" id="41803"/>
    <lineage>
        <taxon>Eukaryota</taxon>
        <taxon>Viridiplantae</taxon>
        <taxon>Streptophyta</taxon>
        <taxon>Embryophyta</taxon>
        <taxon>Tracheophyta</taxon>
        <taxon>Spermatophyta</taxon>
        <taxon>Magnoliopsida</taxon>
        <taxon>eudicotyledons</taxon>
        <taxon>Gunneridae</taxon>
        <taxon>Pentapetalae</taxon>
        <taxon>asterids</taxon>
        <taxon>lamiids</taxon>
        <taxon>Solanales</taxon>
        <taxon>Convolvulaceae</taxon>
        <taxon>Cuscuteae</taxon>
        <taxon>Cuscuta</taxon>
        <taxon>Cuscuta subgen. Cuscuta</taxon>
    </lineage>
</organism>
<reference evidence="1" key="1">
    <citation type="submission" date="2022-07" db="EMBL/GenBank/DDBJ databases">
        <authorList>
            <person name="Macas J."/>
            <person name="Novak P."/>
            <person name="Neumann P."/>
        </authorList>
    </citation>
    <scope>NUCLEOTIDE SEQUENCE</scope>
</reference>
<dbReference type="Proteomes" id="UP001152484">
    <property type="component" value="Unassembled WGS sequence"/>
</dbReference>
<proteinExistence type="predicted"/>
<keyword evidence="2" id="KW-1185">Reference proteome</keyword>